<dbReference type="EMBL" id="WQLB01000015">
    <property type="protein sequence ID" value="MVN87546.1"/>
    <property type="molecule type" value="Genomic_DNA"/>
</dbReference>
<name>A0A7C9IBP7_9DEIO</name>
<evidence type="ECO:0000313" key="4">
    <source>
        <dbReference type="EMBL" id="MVN87546.1"/>
    </source>
</evidence>
<feature type="transmembrane region" description="Helical" evidence="2">
    <location>
        <begin position="54"/>
        <end position="74"/>
    </location>
</feature>
<evidence type="ECO:0000256" key="2">
    <source>
        <dbReference type="SAM" id="Phobius"/>
    </source>
</evidence>
<dbReference type="AlphaFoldDB" id="A0A7C9IBP7"/>
<feature type="chain" id="PRO_5028885392" description="TrbL/VirB6 plasmid conjugal transfer protein" evidence="3">
    <location>
        <begin position="23"/>
        <end position="536"/>
    </location>
</feature>
<dbReference type="Proteomes" id="UP000483286">
    <property type="component" value="Unassembled WGS sequence"/>
</dbReference>
<feature type="transmembrane region" description="Helical" evidence="2">
    <location>
        <begin position="366"/>
        <end position="384"/>
    </location>
</feature>
<protein>
    <recommendedName>
        <fullName evidence="6">TrbL/VirB6 plasmid conjugal transfer protein</fullName>
    </recommendedName>
</protein>
<feature type="compositionally biased region" description="Polar residues" evidence="1">
    <location>
        <begin position="509"/>
        <end position="521"/>
    </location>
</feature>
<keyword evidence="5" id="KW-1185">Reference proteome</keyword>
<feature type="transmembrane region" description="Helical" evidence="2">
    <location>
        <begin position="209"/>
        <end position="228"/>
    </location>
</feature>
<feature type="transmembrane region" description="Helical" evidence="2">
    <location>
        <begin position="258"/>
        <end position="282"/>
    </location>
</feature>
<feature type="transmembrane region" description="Helical" evidence="2">
    <location>
        <begin position="233"/>
        <end position="252"/>
    </location>
</feature>
<accession>A0A7C9IBP7</accession>
<proteinExistence type="predicted"/>
<keyword evidence="2" id="KW-0812">Transmembrane</keyword>
<gene>
    <name evidence="4" type="ORF">GO986_12295</name>
</gene>
<dbReference type="RefSeq" id="WP_157459601.1">
    <property type="nucleotide sequence ID" value="NZ_WQLB01000015.1"/>
</dbReference>
<evidence type="ECO:0000256" key="3">
    <source>
        <dbReference type="SAM" id="SignalP"/>
    </source>
</evidence>
<reference evidence="4 5" key="1">
    <citation type="submission" date="2019-12" db="EMBL/GenBank/DDBJ databases">
        <title>Deinococcus sp. HMF7620 Genome sequencing and assembly.</title>
        <authorList>
            <person name="Kang H."/>
            <person name="Kim H."/>
            <person name="Joh K."/>
        </authorList>
    </citation>
    <scope>NUCLEOTIDE SEQUENCE [LARGE SCALE GENOMIC DNA]</scope>
    <source>
        <strain evidence="4 5">HMF7620</strain>
    </source>
</reference>
<feature type="region of interest" description="Disordered" evidence="1">
    <location>
        <begin position="493"/>
        <end position="536"/>
    </location>
</feature>
<evidence type="ECO:0008006" key="6">
    <source>
        <dbReference type="Google" id="ProtNLM"/>
    </source>
</evidence>
<evidence type="ECO:0000256" key="1">
    <source>
        <dbReference type="SAM" id="MobiDB-lite"/>
    </source>
</evidence>
<feature type="signal peptide" evidence="3">
    <location>
        <begin position="1"/>
        <end position="22"/>
    </location>
</feature>
<organism evidence="4 5">
    <name type="scientific">Deinococcus arboris</name>
    <dbReference type="NCBI Taxonomy" id="2682977"/>
    <lineage>
        <taxon>Bacteria</taxon>
        <taxon>Thermotogati</taxon>
        <taxon>Deinococcota</taxon>
        <taxon>Deinococci</taxon>
        <taxon>Deinococcales</taxon>
        <taxon>Deinococcaceae</taxon>
        <taxon>Deinococcus</taxon>
    </lineage>
</organism>
<keyword evidence="2" id="KW-1133">Transmembrane helix</keyword>
<keyword evidence="2" id="KW-0472">Membrane</keyword>
<evidence type="ECO:0000313" key="5">
    <source>
        <dbReference type="Proteomes" id="UP000483286"/>
    </source>
</evidence>
<comment type="caution">
    <text evidence="4">The sequence shown here is derived from an EMBL/GenBank/DDBJ whole genome shotgun (WGS) entry which is preliminary data.</text>
</comment>
<sequence length="536" mass="55695">MSRRTAAILGLLLAMWAGQAHAVNATPGLSLDLSDYIQNPGDWLRLIAADIGKYHIYGSLALFGQYLIGGLGLYTIFFKGILRSNWGVVGMTMIRTLIVLALMSSTRAGNGPVWAAIDLSSSGWVAIYDKASGLANPLIKNAIEPGTAAMAEAAHKYLMAAGAASGIAEVITTAQWHNPGNPLDDATVQSLVTAEMQARKTSPVDQASWIVQLGYLLILGFFSLYVAIIMGSALTLVLTGFTLVLAVVAWGISDGKMLKWTLMAVLGTWLTALLTPFVMVLAAKTTVQFPQHVLTRQVENHTAQLEALAYQYRDAMVQCMSNVTGTGNELGVPKWLGGDYTCSGIKAFFLQINSGLQSFFNMIRGFIIFVISLIIGQAMGAMFLRRVPAYFATALSTGIDSAVSGIQAVGAAAVARAIGGPASAASRPAMALAASGGRGLVGAATAGERAATAAGAAGRKAYGTARLANAMSNSVDNAPGRTAAGSYSDAAARLHPSNGRQTGPKAAYTGNQGTHGDTRGTTAAVGAKAGQTGRKK</sequence>
<keyword evidence="3" id="KW-0732">Signal</keyword>